<organism evidence="3 4">
    <name type="scientific">Desulfosporosinus lacus DSM 15449</name>
    <dbReference type="NCBI Taxonomy" id="1121420"/>
    <lineage>
        <taxon>Bacteria</taxon>
        <taxon>Bacillati</taxon>
        <taxon>Bacillota</taxon>
        <taxon>Clostridia</taxon>
        <taxon>Eubacteriales</taxon>
        <taxon>Desulfitobacteriaceae</taxon>
        <taxon>Desulfosporosinus</taxon>
    </lineage>
</organism>
<dbReference type="SMART" id="SM00481">
    <property type="entry name" value="POLIIIAc"/>
    <property type="match status" value="1"/>
</dbReference>
<dbReference type="GO" id="GO:0035312">
    <property type="term" value="F:5'-3' DNA exonuclease activity"/>
    <property type="evidence" value="ECO:0007669"/>
    <property type="project" value="TreeGrafter"/>
</dbReference>
<feature type="coiled-coil region" evidence="1">
    <location>
        <begin position="587"/>
        <end position="625"/>
    </location>
</feature>
<gene>
    <name evidence="3" type="ORF">SAMN02746098_00192</name>
</gene>
<dbReference type="InterPro" id="IPR016195">
    <property type="entry name" value="Pol/histidinol_Pase-like"/>
</dbReference>
<evidence type="ECO:0000259" key="2">
    <source>
        <dbReference type="SMART" id="SM00481"/>
    </source>
</evidence>
<feature type="domain" description="Polymerase/histidinol phosphatase N-terminal" evidence="2">
    <location>
        <begin position="19"/>
        <end position="89"/>
    </location>
</feature>
<protein>
    <submittedName>
        <fullName evidence="3">PHP domain-containing protein</fullName>
    </submittedName>
</protein>
<feature type="coiled-coil region" evidence="1">
    <location>
        <begin position="440"/>
        <end position="496"/>
    </location>
</feature>
<dbReference type="CDD" id="cd07432">
    <property type="entry name" value="PHP_HisPPase"/>
    <property type="match status" value="1"/>
</dbReference>
<dbReference type="STRING" id="1121420.SAMN02746098_00192"/>
<dbReference type="CDD" id="cd00267">
    <property type="entry name" value="ABC_ATPase"/>
    <property type="match status" value="1"/>
</dbReference>
<sequence>MNITDNLSQVSCGALFRRADLHIHSYGGSYDVKDSDMTPENIIDTALAEGLQVISITDHDSISNVKRAIEYAQGKDILVIPGVELSTINGHLLVYCPSYDLINGFFGKLSLVDDPTSKVGRKICCTGIVEILTIAVNYQGIGIASHIDIDAGFELTMPKYDPSKQLILLCENLLGLEILQASNEIWYSSSDPNVNRRLFFEKRKEKLSEDNGYEIAKVLFSDAHALSSLGKNASGNKKITRFKMDTLSFNSFRIALLDSGARTRIEDLVPDKVPFFAGINFEGGFLDGQLIKFSKNLTCIIGGRGTGKSSILESLRSCSGNDARGNLVDCEVWPDKITLLYEDTTGRQQILERVKAGNVFNITDIENGITSILIESYGQGETADTIQHCDKNPGVLIKFLDEFIDMQTLISQDTDLCTKLLENQTQIERLSLDVKMIPDIKKAKLNAEQQLNILKSQKAKEIVELEEGLIREKSFREELINNLKQLTDSINNSLSNKTVLNHVLSLDDSKLVVGKTEFLEVKKIIEGYSQEITKTSTVLNSVTKKIREELIKYLGAWQKKEADVYKRVEEIRKTLELQGIKLDMIFIKKVTKDVNDYKMKLAQLLEKEEELKKKHKERKDLIKERKVLKVKIYQLRQAFALTMNNNLRNTVIDYMVHIKFHEGLYSPQLSQAIQKAMNWRQITKAELVSSQMSLYDLLNSIQMKDTRLLENIIDSYGSKVFTASEAQNILDILAIGENLFKLERCEFEDRAEIKVTKIIDSPDGTKKSITKDFSKLSLGQQQSILLTILLYSKSNTPLIIDQPEDNLDSEFIYKTLVRNLRRVKEHRQVIIVTHNANIAALGDAELIIPLRSTNTKTSIVGRGSIDSPETRKITCTILEGSEQAFIKRKQIYGI</sequence>
<evidence type="ECO:0000313" key="3">
    <source>
        <dbReference type="EMBL" id="SHH11027.1"/>
    </source>
</evidence>
<dbReference type="InterPro" id="IPR003141">
    <property type="entry name" value="Pol/His_phosphatase_N"/>
</dbReference>
<dbReference type="RefSeq" id="WP_073027148.1">
    <property type="nucleotide sequence ID" value="NZ_FQXJ01000003.1"/>
</dbReference>
<name>A0A1M5QA46_9FIRM</name>
<dbReference type="Pfam" id="PF02811">
    <property type="entry name" value="PHP"/>
    <property type="match status" value="1"/>
</dbReference>
<dbReference type="SUPFAM" id="SSF89550">
    <property type="entry name" value="PHP domain-like"/>
    <property type="match status" value="1"/>
</dbReference>
<keyword evidence="4" id="KW-1185">Reference proteome</keyword>
<dbReference type="GO" id="GO:0005524">
    <property type="term" value="F:ATP binding"/>
    <property type="evidence" value="ECO:0007669"/>
    <property type="project" value="InterPro"/>
</dbReference>
<dbReference type="PANTHER" id="PTHR42924:SF3">
    <property type="entry name" value="POLYMERASE_HISTIDINOL PHOSPHATASE N-TERMINAL DOMAIN-CONTAINING PROTEIN"/>
    <property type="match status" value="1"/>
</dbReference>
<dbReference type="InterPro" id="IPR003959">
    <property type="entry name" value="ATPase_AAA_core"/>
</dbReference>
<dbReference type="InterPro" id="IPR054787">
    <property type="entry name" value="TrlF_ATPase"/>
</dbReference>
<dbReference type="InterPro" id="IPR027417">
    <property type="entry name" value="P-loop_NTPase"/>
</dbReference>
<dbReference type="InterPro" id="IPR052018">
    <property type="entry name" value="PHP_domain"/>
</dbReference>
<dbReference type="AlphaFoldDB" id="A0A1M5QA46"/>
<dbReference type="Proteomes" id="UP000183954">
    <property type="component" value="Unassembled WGS sequence"/>
</dbReference>
<dbReference type="OrthoDB" id="9791620at2"/>
<evidence type="ECO:0000256" key="1">
    <source>
        <dbReference type="SAM" id="Coils"/>
    </source>
</evidence>
<proteinExistence type="predicted"/>
<keyword evidence="1" id="KW-0175">Coiled coil</keyword>
<reference evidence="4" key="1">
    <citation type="submission" date="2016-11" db="EMBL/GenBank/DDBJ databases">
        <authorList>
            <person name="Varghese N."/>
            <person name="Submissions S."/>
        </authorList>
    </citation>
    <scope>NUCLEOTIDE SEQUENCE [LARGE SCALE GENOMIC DNA]</scope>
    <source>
        <strain evidence="4">DSM 15449</strain>
    </source>
</reference>
<evidence type="ECO:0000313" key="4">
    <source>
        <dbReference type="Proteomes" id="UP000183954"/>
    </source>
</evidence>
<accession>A0A1M5QA46</accession>
<dbReference type="NCBIfam" id="NF045780">
    <property type="entry name" value="TrlF_fam_ATP"/>
    <property type="match status" value="1"/>
</dbReference>
<dbReference type="Pfam" id="PF13304">
    <property type="entry name" value="AAA_21"/>
    <property type="match status" value="1"/>
</dbReference>
<dbReference type="Gene3D" id="3.40.50.300">
    <property type="entry name" value="P-loop containing nucleotide triphosphate hydrolases"/>
    <property type="match status" value="2"/>
</dbReference>
<dbReference type="InterPro" id="IPR004013">
    <property type="entry name" value="PHP_dom"/>
</dbReference>
<dbReference type="Gene3D" id="3.20.20.140">
    <property type="entry name" value="Metal-dependent hydrolases"/>
    <property type="match status" value="1"/>
</dbReference>
<dbReference type="EMBL" id="FQXJ01000003">
    <property type="protein sequence ID" value="SHH11027.1"/>
    <property type="molecule type" value="Genomic_DNA"/>
</dbReference>
<dbReference type="SUPFAM" id="SSF52540">
    <property type="entry name" value="P-loop containing nucleoside triphosphate hydrolases"/>
    <property type="match status" value="1"/>
</dbReference>
<dbReference type="GO" id="GO:0016887">
    <property type="term" value="F:ATP hydrolysis activity"/>
    <property type="evidence" value="ECO:0007669"/>
    <property type="project" value="InterPro"/>
</dbReference>
<dbReference type="GO" id="GO:0004534">
    <property type="term" value="F:5'-3' RNA exonuclease activity"/>
    <property type="evidence" value="ECO:0007669"/>
    <property type="project" value="TreeGrafter"/>
</dbReference>
<dbReference type="PANTHER" id="PTHR42924">
    <property type="entry name" value="EXONUCLEASE"/>
    <property type="match status" value="1"/>
</dbReference>